<evidence type="ECO:0000313" key="2">
    <source>
        <dbReference type="Proteomes" id="UP000001340"/>
    </source>
</evidence>
<organism evidence="1 2">
    <name type="scientific">Leptospira interrogans str. UI 12758</name>
    <dbReference type="NCBI Taxonomy" id="1049938"/>
    <lineage>
        <taxon>Bacteria</taxon>
        <taxon>Pseudomonadati</taxon>
        <taxon>Spirochaetota</taxon>
        <taxon>Spirochaetia</taxon>
        <taxon>Leptospirales</taxon>
        <taxon>Leptospiraceae</taxon>
        <taxon>Leptospira</taxon>
    </lineage>
</organism>
<dbReference type="Proteomes" id="UP000001340">
    <property type="component" value="Unassembled WGS sequence"/>
</dbReference>
<dbReference type="AlphaFoldDB" id="A0A0E2D5P0"/>
<reference evidence="1 2" key="1">
    <citation type="submission" date="2012-10" db="EMBL/GenBank/DDBJ databases">
        <authorList>
            <person name="Harkins D.M."/>
            <person name="Durkin A.S."/>
            <person name="Brinkac L.M."/>
            <person name="Haft D.H."/>
            <person name="Selengut J.D."/>
            <person name="Sanka R."/>
            <person name="DePew J."/>
            <person name="Purushe J."/>
            <person name="Chanthongthip A."/>
            <person name="Lattana O."/>
            <person name="Phetsouvanh R."/>
            <person name="Newton P.N."/>
            <person name="Vinetz J.M."/>
            <person name="Sutton G.G."/>
            <person name="Nierman W.C."/>
            <person name="Fouts D.E."/>
        </authorList>
    </citation>
    <scope>NUCLEOTIDE SEQUENCE [LARGE SCALE GENOMIC DNA]</scope>
    <source>
        <strain evidence="1 2">UI 12758</strain>
    </source>
</reference>
<evidence type="ECO:0000313" key="1">
    <source>
        <dbReference type="EMBL" id="EKR55317.1"/>
    </source>
</evidence>
<name>A0A0E2D5P0_LEPIR</name>
<comment type="caution">
    <text evidence="1">The sequence shown here is derived from an EMBL/GenBank/DDBJ whole genome shotgun (WGS) entry which is preliminary data.</text>
</comment>
<sequence>MIRVGKFPHLFLWKNQFFIKRILTPNSLYFKSKTIDL</sequence>
<gene>
    <name evidence="1" type="ORF">LEP1GSC105_3572</name>
</gene>
<dbReference type="EMBL" id="AHNR02000031">
    <property type="protein sequence ID" value="EKR55317.1"/>
    <property type="molecule type" value="Genomic_DNA"/>
</dbReference>
<accession>A0A0E2D5P0</accession>
<protein>
    <submittedName>
        <fullName evidence="1">Uncharacterized protein</fullName>
    </submittedName>
</protein>
<proteinExistence type="predicted"/>